<feature type="region of interest" description="Disordered" evidence="1">
    <location>
        <begin position="64"/>
        <end position="114"/>
    </location>
</feature>
<dbReference type="EMBL" id="JAHQIW010006776">
    <property type="protein sequence ID" value="KAJ1370405.1"/>
    <property type="molecule type" value="Genomic_DNA"/>
</dbReference>
<dbReference type="AlphaFoldDB" id="A0AAD5R661"/>
<proteinExistence type="predicted"/>
<reference evidence="2" key="1">
    <citation type="submission" date="2021-06" db="EMBL/GenBank/DDBJ databases">
        <title>Parelaphostrongylus tenuis whole genome reference sequence.</title>
        <authorList>
            <person name="Garwood T.J."/>
            <person name="Larsen P.A."/>
            <person name="Fountain-Jones N.M."/>
            <person name="Garbe J.R."/>
            <person name="Macchietto M.G."/>
            <person name="Kania S.A."/>
            <person name="Gerhold R.W."/>
            <person name="Richards J.E."/>
            <person name="Wolf T.M."/>
        </authorList>
    </citation>
    <scope>NUCLEOTIDE SEQUENCE</scope>
    <source>
        <strain evidence="2">MNPRO001-30</strain>
        <tissue evidence="2">Meninges</tissue>
    </source>
</reference>
<evidence type="ECO:0000313" key="3">
    <source>
        <dbReference type="Proteomes" id="UP001196413"/>
    </source>
</evidence>
<dbReference type="Proteomes" id="UP001196413">
    <property type="component" value="Unassembled WGS sequence"/>
</dbReference>
<accession>A0AAD5R661</accession>
<gene>
    <name evidence="2" type="ORF">KIN20_032119</name>
</gene>
<protein>
    <submittedName>
        <fullName evidence="2">Uncharacterized protein</fullName>
    </submittedName>
</protein>
<sequence length="213" mass="23380">MAFSKPSTSSARQPVPLIIPNSAAIPIPNISPSFNVFRMILNDGNRAKVSQPVIDLESEVLNGDAPKDVMESPVAKRQKKDLEGPAVSGSETPKDCANSRLRKSQGARNSSKLGESLESVFGDSVVDLTEEDVNEISLATRSQVEEDVIELSDESVSSCGATIEDDDDDEDVICMNDLTVVDEEVTILQDVENFKRLRRSRRRSDFISTVLFY</sequence>
<keyword evidence="3" id="KW-1185">Reference proteome</keyword>
<evidence type="ECO:0000313" key="2">
    <source>
        <dbReference type="EMBL" id="KAJ1370405.1"/>
    </source>
</evidence>
<comment type="caution">
    <text evidence="2">The sequence shown here is derived from an EMBL/GenBank/DDBJ whole genome shotgun (WGS) entry which is preliminary data.</text>
</comment>
<name>A0AAD5R661_PARTN</name>
<evidence type="ECO:0000256" key="1">
    <source>
        <dbReference type="SAM" id="MobiDB-lite"/>
    </source>
</evidence>
<organism evidence="2 3">
    <name type="scientific">Parelaphostrongylus tenuis</name>
    <name type="common">Meningeal worm</name>
    <dbReference type="NCBI Taxonomy" id="148309"/>
    <lineage>
        <taxon>Eukaryota</taxon>
        <taxon>Metazoa</taxon>
        <taxon>Ecdysozoa</taxon>
        <taxon>Nematoda</taxon>
        <taxon>Chromadorea</taxon>
        <taxon>Rhabditida</taxon>
        <taxon>Rhabditina</taxon>
        <taxon>Rhabditomorpha</taxon>
        <taxon>Strongyloidea</taxon>
        <taxon>Metastrongylidae</taxon>
        <taxon>Parelaphostrongylus</taxon>
    </lineage>
</organism>